<feature type="transmembrane region" description="Helical" evidence="1">
    <location>
        <begin position="14"/>
        <end position="33"/>
    </location>
</feature>
<accession>A0A1F5NAL2</accession>
<dbReference type="EMBL" id="MFEG01000052">
    <property type="protein sequence ID" value="OGE74602.1"/>
    <property type="molecule type" value="Genomic_DNA"/>
</dbReference>
<evidence type="ECO:0000313" key="3">
    <source>
        <dbReference type="Proteomes" id="UP000176547"/>
    </source>
</evidence>
<reference evidence="2 3" key="1">
    <citation type="journal article" date="2016" name="Nat. Commun.">
        <title>Thousands of microbial genomes shed light on interconnected biogeochemical processes in an aquifer system.</title>
        <authorList>
            <person name="Anantharaman K."/>
            <person name="Brown C.T."/>
            <person name="Hug L.A."/>
            <person name="Sharon I."/>
            <person name="Castelle C.J."/>
            <person name="Probst A.J."/>
            <person name="Thomas B.C."/>
            <person name="Singh A."/>
            <person name="Wilkins M.J."/>
            <person name="Karaoz U."/>
            <person name="Brodie E.L."/>
            <person name="Williams K.H."/>
            <person name="Hubbard S.S."/>
            <person name="Banfield J.F."/>
        </authorList>
    </citation>
    <scope>NUCLEOTIDE SEQUENCE [LARGE SCALE GENOMIC DNA]</scope>
</reference>
<dbReference type="AlphaFoldDB" id="A0A1F5NAL2"/>
<sequence length="85" mass="9276">MYNKITVDSIPKPVLIAVIAVLIIAAGFGFWYWSQRKAPEPEGAVGAAKAVSESVPEIQTNPGEKVPEINPLDRANPFKYINPLK</sequence>
<organism evidence="2 3">
    <name type="scientific">Candidatus Doudnabacteria bacterium RIFCSPHIGHO2_01_52_17</name>
    <dbReference type="NCBI Taxonomy" id="1817820"/>
    <lineage>
        <taxon>Bacteria</taxon>
        <taxon>Candidatus Doudnaibacteriota</taxon>
    </lineage>
</organism>
<evidence type="ECO:0000256" key="1">
    <source>
        <dbReference type="SAM" id="Phobius"/>
    </source>
</evidence>
<keyword evidence="1" id="KW-1133">Transmembrane helix</keyword>
<comment type="caution">
    <text evidence="2">The sequence shown here is derived from an EMBL/GenBank/DDBJ whole genome shotgun (WGS) entry which is preliminary data.</text>
</comment>
<gene>
    <name evidence="2" type="ORF">A3K06_02415</name>
</gene>
<name>A0A1F5NAL2_9BACT</name>
<evidence type="ECO:0000313" key="2">
    <source>
        <dbReference type="EMBL" id="OGE74602.1"/>
    </source>
</evidence>
<keyword evidence="1" id="KW-0472">Membrane</keyword>
<protein>
    <submittedName>
        <fullName evidence="2">Uncharacterized protein</fullName>
    </submittedName>
</protein>
<dbReference type="Proteomes" id="UP000176547">
    <property type="component" value="Unassembled WGS sequence"/>
</dbReference>
<keyword evidence="1" id="KW-0812">Transmembrane</keyword>
<proteinExistence type="predicted"/>